<accession>A0AAN8TAN4</accession>
<keyword evidence="3" id="KW-1185">Reference proteome</keyword>
<dbReference type="EMBL" id="JBANQN010000009">
    <property type="protein sequence ID" value="KAK6781028.1"/>
    <property type="molecule type" value="Genomic_DNA"/>
</dbReference>
<evidence type="ECO:0000313" key="3">
    <source>
        <dbReference type="Proteomes" id="UP001371456"/>
    </source>
</evidence>
<dbReference type="Pfam" id="PF25043">
    <property type="entry name" value="DUF7788"/>
    <property type="match status" value="1"/>
</dbReference>
<dbReference type="Proteomes" id="UP001371456">
    <property type="component" value="Unassembled WGS sequence"/>
</dbReference>
<comment type="caution">
    <text evidence="2">The sequence shown here is derived from an EMBL/GenBank/DDBJ whole genome shotgun (WGS) entry which is preliminary data.</text>
</comment>
<feature type="domain" description="DUF7788" evidence="1">
    <location>
        <begin position="13"/>
        <end position="80"/>
    </location>
</feature>
<dbReference type="PANTHER" id="PTHR31373:SF24">
    <property type="match status" value="1"/>
</dbReference>
<proteinExistence type="predicted"/>
<evidence type="ECO:0000313" key="2">
    <source>
        <dbReference type="EMBL" id="KAK6781028.1"/>
    </source>
</evidence>
<sequence>MVNDLAKKGKLTNCMAICDASGSMSGTPMEVSVALGRLISQLSEEPWKGKLITFSKTQEFHVVKGEALIEKTQFITRMDGVVIRIFRKCLIRFLKFL</sequence>
<gene>
    <name evidence="2" type="ORF">RDI58_023212</name>
</gene>
<reference evidence="2 3" key="1">
    <citation type="submission" date="2024-02" db="EMBL/GenBank/DDBJ databases">
        <title>de novo genome assembly of Solanum bulbocastanum strain 11H21.</title>
        <authorList>
            <person name="Hosaka A.J."/>
        </authorList>
    </citation>
    <scope>NUCLEOTIDE SEQUENCE [LARGE SCALE GENOMIC DNA]</scope>
    <source>
        <tissue evidence="2">Young leaves</tissue>
    </source>
</reference>
<protein>
    <recommendedName>
        <fullName evidence="1">DUF7788 domain-containing protein</fullName>
    </recommendedName>
</protein>
<dbReference type="AlphaFoldDB" id="A0AAN8TAN4"/>
<dbReference type="PANTHER" id="PTHR31373">
    <property type="entry name" value="OS06G0652100 PROTEIN"/>
    <property type="match status" value="1"/>
</dbReference>
<organism evidence="2 3">
    <name type="scientific">Solanum bulbocastanum</name>
    <name type="common">Wild potato</name>
    <dbReference type="NCBI Taxonomy" id="147425"/>
    <lineage>
        <taxon>Eukaryota</taxon>
        <taxon>Viridiplantae</taxon>
        <taxon>Streptophyta</taxon>
        <taxon>Embryophyta</taxon>
        <taxon>Tracheophyta</taxon>
        <taxon>Spermatophyta</taxon>
        <taxon>Magnoliopsida</taxon>
        <taxon>eudicotyledons</taxon>
        <taxon>Gunneridae</taxon>
        <taxon>Pentapetalae</taxon>
        <taxon>asterids</taxon>
        <taxon>lamiids</taxon>
        <taxon>Solanales</taxon>
        <taxon>Solanaceae</taxon>
        <taxon>Solanoideae</taxon>
        <taxon>Solaneae</taxon>
        <taxon>Solanum</taxon>
    </lineage>
</organism>
<evidence type="ECO:0000259" key="1">
    <source>
        <dbReference type="Pfam" id="PF25043"/>
    </source>
</evidence>
<dbReference type="InterPro" id="IPR011205">
    <property type="entry name" value="UCP015417_vWA"/>
</dbReference>
<name>A0AAN8TAN4_SOLBU</name>
<dbReference type="InterPro" id="IPR056690">
    <property type="entry name" value="DUF7788"/>
</dbReference>